<comment type="caution">
    <text evidence="10">The sequence shown here is derived from an EMBL/GenBank/DDBJ whole genome shotgun (WGS) entry which is preliminary data.</text>
</comment>
<organism evidence="10 11">
    <name type="scientific">Glycine soja</name>
    <name type="common">Wild soybean</name>
    <dbReference type="NCBI Taxonomy" id="3848"/>
    <lineage>
        <taxon>Eukaryota</taxon>
        <taxon>Viridiplantae</taxon>
        <taxon>Streptophyta</taxon>
        <taxon>Embryophyta</taxon>
        <taxon>Tracheophyta</taxon>
        <taxon>Spermatophyta</taxon>
        <taxon>Magnoliopsida</taxon>
        <taxon>eudicotyledons</taxon>
        <taxon>Gunneridae</taxon>
        <taxon>Pentapetalae</taxon>
        <taxon>rosids</taxon>
        <taxon>fabids</taxon>
        <taxon>Fabales</taxon>
        <taxon>Fabaceae</taxon>
        <taxon>Papilionoideae</taxon>
        <taxon>50 kb inversion clade</taxon>
        <taxon>NPAAA clade</taxon>
        <taxon>indigoferoid/millettioid clade</taxon>
        <taxon>Phaseoleae</taxon>
        <taxon>Glycine</taxon>
        <taxon>Glycine subgen. Soja</taxon>
    </lineage>
</organism>
<keyword evidence="3" id="KW-0444">Lipid biosynthesis</keyword>
<evidence type="ECO:0000256" key="1">
    <source>
        <dbReference type="ARBA" id="ARBA00004870"/>
    </source>
</evidence>
<dbReference type="AlphaFoldDB" id="A0A445FR63"/>
<evidence type="ECO:0000256" key="4">
    <source>
        <dbReference type="ARBA" id="ARBA00022556"/>
    </source>
</evidence>
<keyword evidence="4" id="KW-0441">Lipid A biosynthesis</keyword>
<dbReference type="EMBL" id="QZWG01000018">
    <property type="protein sequence ID" value="RZB51369.1"/>
    <property type="molecule type" value="Genomic_DNA"/>
</dbReference>
<dbReference type="PANTHER" id="PTHR42724:SF1">
    <property type="entry name" value="TETRAACYLDISACCHARIDE 4'-KINASE, MITOCHONDRIAL-RELATED"/>
    <property type="match status" value="1"/>
</dbReference>
<evidence type="ECO:0000256" key="2">
    <source>
        <dbReference type="ARBA" id="ARBA00012071"/>
    </source>
</evidence>
<dbReference type="GO" id="GO:0005524">
    <property type="term" value="F:ATP binding"/>
    <property type="evidence" value="ECO:0007669"/>
    <property type="project" value="UniProtKB-KW"/>
</dbReference>
<dbReference type="UniPathway" id="UPA00359">
    <property type="reaction ID" value="UER00482"/>
</dbReference>
<dbReference type="PANTHER" id="PTHR42724">
    <property type="entry name" value="TETRAACYLDISACCHARIDE 4'-KINASE"/>
    <property type="match status" value="1"/>
</dbReference>
<keyword evidence="8" id="KW-0067">ATP-binding</keyword>
<reference evidence="10 11" key="1">
    <citation type="submission" date="2018-09" db="EMBL/GenBank/DDBJ databases">
        <title>A high-quality reference genome of wild soybean provides a powerful tool to mine soybean genomes.</title>
        <authorList>
            <person name="Xie M."/>
            <person name="Chung C.Y.L."/>
            <person name="Li M.-W."/>
            <person name="Wong F.-L."/>
            <person name="Chan T.-F."/>
            <person name="Lam H.-M."/>
        </authorList>
    </citation>
    <scope>NUCLEOTIDE SEQUENCE [LARGE SCALE GENOMIC DNA]</scope>
    <source>
        <strain evidence="11">cv. W05</strain>
        <tissue evidence="10">Hypocotyl of etiolated seedlings</tissue>
    </source>
</reference>
<gene>
    <name evidence="10" type="ORF">D0Y65_047983</name>
</gene>
<evidence type="ECO:0000256" key="7">
    <source>
        <dbReference type="ARBA" id="ARBA00022777"/>
    </source>
</evidence>
<evidence type="ECO:0000256" key="9">
    <source>
        <dbReference type="ARBA" id="ARBA00023098"/>
    </source>
</evidence>
<keyword evidence="7 10" id="KW-0418">Kinase</keyword>
<evidence type="ECO:0000256" key="5">
    <source>
        <dbReference type="ARBA" id="ARBA00022679"/>
    </source>
</evidence>
<dbReference type="GO" id="GO:0009029">
    <property type="term" value="F:lipid-A 4'-kinase activity"/>
    <property type="evidence" value="ECO:0007669"/>
    <property type="project" value="UniProtKB-EC"/>
</dbReference>
<evidence type="ECO:0000256" key="6">
    <source>
        <dbReference type="ARBA" id="ARBA00022741"/>
    </source>
</evidence>
<dbReference type="EC" id="2.7.1.130" evidence="2"/>
<dbReference type="Pfam" id="PF02606">
    <property type="entry name" value="LpxK"/>
    <property type="match status" value="1"/>
</dbReference>
<keyword evidence="5 10" id="KW-0808">Transferase</keyword>
<protein>
    <recommendedName>
        <fullName evidence="2">tetraacyldisaccharide 4'-kinase</fullName>
        <ecNumber evidence="2">2.7.1.130</ecNumber>
    </recommendedName>
</protein>
<dbReference type="GO" id="GO:0016020">
    <property type="term" value="C:membrane"/>
    <property type="evidence" value="ECO:0007669"/>
    <property type="project" value="GOC"/>
</dbReference>
<evidence type="ECO:0000256" key="3">
    <source>
        <dbReference type="ARBA" id="ARBA00022516"/>
    </source>
</evidence>
<sequence>MFRPLVSVAKTLFSSSGCRHDEVPEAQDFRQGEKITPLGCCPWSAFTIRQVGYGGGDEVNMLRRLLLGTPTKFGVGANGAGVASHFIQKYGCIDIDKSSWHEKQYLDQKVQDSLDSEKVGVVVLDDAMQVLQLFSPPDFFISLLIYYSMVFFLKVSEHTLKDIESIVLGIEKSVPIFLIKMDPTYLFEVGTINVKILLTALHEATILCVSAIGSAEPFVKQMQKMGALYVDRIDFSDHHLFLARDIKMIRAKLVELEGKFGSKPIVVITEKGR</sequence>
<keyword evidence="6" id="KW-0547">Nucleotide-binding</keyword>
<evidence type="ECO:0000313" key="11">
    <source>
        <dbReference type="Proteomes" id="UP000289340"/>
    </source>
</evidence>
<evidence type="ECO:0000313" key="10">
    <source>
        <dbReference type="EMBL" id="RZB51369.1"/>
    </source>
</evidence>
<name>A0A445FR63_GLYSO</name>
<keyword evidence="9" id="KW-0443">Lipid metabolism</keyword>
<keyword evidence="11" id="KW-1185">Reference proteome</keyword>
<dbReference type="GO" id="GO:0009245">
    <property type="term" value="P:lipid A biosynthetic process"/>
    <property type="evidence" value="ECO:0007669"/>
    <property type="project" value="UniProtKB-KW"/>
</dbReference>
<dbReference type="InterPro" id="IPR003758">
    <property type="entry name" value="LpxK"/>
</dbReference>
<proteinExistence type="predicted"/>
<comment type="pathway">
    <text evidence="1">Glycolipid biosynthesis; lipid IV(A) biosynthesis; lipid IV(A) from (3R)-3-hydroxytetradecanoyl-[acyl-carrier-protein] and UDP-N-acetyl-alpha-D-glucosamine: step 6/6.</text>
</comment>
<accession>A0A445FR63</accession>
<dbReference type="Proteomes" id="UP000289340">
    <property type="component" value="Chromosome 18"/>
</dbReference>
<evidence type="ECO:0000256" key="8">
    <source>
        <dbReference type="ARBA" id="ARBA00022840"/>
    </source>
</evidence>